<name>A0A8B3CKR8_9LEPT</name>
<sequence>MLLFKYRGINEFSFKLILDNEFYFAKPSEFNDPFDSRTKTIYQGTFDDWYNWLRYTVGEEEAKAEKLAKEFEHKYIDDSMLGDAKKDDNRNRILCLSKTPSNILMWAHYADQHKGFCLGFESIASPTGGMGLELEGEDFELPGPGYPKDYLSAFDITYNNEIPPPWNRFKDRPSDIFKFLLR</sequence>
<dbReference type="RefSeq" id="WP_118983809.1">
    <property type="nucleotide sequence ID" value="NZ_QHCS01000008.1"/>
</dbReference>
<reference evidence="2" key="1">
    <citation type="submission" date="2018-05" db="EMBL/GenBank/DDBJ databases">
        <title>Leptospira yasudae sp. nov. and Leptospira stimsonii sp. nov., two pathogenic species of the genus Leptospira isolated from environmental sources.</title>
        <authorList>
            <person name="Casanovas-Massana A."/>
            <person name="Hamond C."/>
            <person name="Santos L.A."/>
            <person name="Hacker K.P."/>
            <person name="Balassiano I."/>
            <person name="Medeiros M.A."/>
            <person name="Reis M.G."/>
            <person name="Ko A.I."/>
            <person name="Wunder E.A."/>
        </authorList>
    </citation>
    <scope>NUCLEOTIDE SEQUENCE [LARGE SCALE GENOMIC DNA]</scope>
    <source>
        <strain evidence="2">AMB6-RJ</strain>
    </source>
</reference>
<protein>
    <recommendedName>
        <fullName evidence="3">DUF2971 domain-containing protein</fullName>
    </recommendedName>
</protein>
<dbReference type="AlphaFoldDB" id="A0A8B3CKR8"/>
<evidence type="ECO:0000313" key="1">
    <source>
        <dbReference type="EMBL" id="RHX83575.1"/>
    </source>
</evidence>
<organism evidence="1 2">
    <name type="scientific">Leptospira stimsonii</name>
    <dbReference type="NCBI Taxonomy" id="2202203"/>
    <lineage>
        <taxon>Bacteria</taxon>
        <taxon>Pseudomonadati</taxon>
        <taxon>Spirochaetota</taxon>
        <taxon>Spirochaetia</taxon>
        <taxon>Leptospirales</taxon>
        <taxon>Leptospiraceae</taxon>
        <taxon>Leptospira</taxon>
    </lineage>
</organism>
<evidence type="ECO:0008006" key="3">
    <source>
        <dbReference type="Google" id="ProtNLM"/>
    </source>
</evidence>
<proteinExistence type="predicted"/>
<dbReference type="Proteomes" id="UP000266669">
    <property type="component" value="Unassembled WGS sequence"/>
</dbReference>
<gene>
    <name evidence="1" type="ORF">DLM78_21540</name>
</gene>
<dbReference type="EMBL" id="QHCS01000008">
    <property type="protein sequence ID" value="RHX83575.1"/>
    <property type="molecule type" value="Genomic_DNA"/>
</dbReference>
<accession>A0A8B3CKR8</accession>
<comment type="caution">
    <text evidence="1">The sequence shown here is derived from an EMBL/GenBank/DDBJ whole genome shotgun (WGS) entry which is preliminary data.</text>
</comment>
<evidence type="ECO:0000313" key="2">
    <source>
        <dbReference type="Proteomes" id="UP000266669"/>
    </source>
</evidence>